<dbReference type="EMBL" id="JAHLPM010000006">
    <property type="protein sequence ID" value="MBU5438101.1"/>
    <property type="molecule type" value="Genomic_DNA"/>
</dbReference>
<keyword evidence="1" id="KW-0472">Membrane</keyword>
<dbReference type="CDD" id="cd07341">
    <property type="entry name" value="M56_BlaR1_MecR1_like"/>
    <property type="match status" value="1"/>
</dbReference>
<evidence type="ECO:0000259" key="2">
    <source>
        <dbReference type="Pfam" id="PF05569"/>
    </source>
</evidence>
<keyword evidence="1" id="KW-0812">Transmembrane</keyword>
<dbReference type="PANTHER" id="PTHR34978:SF3">
    <property type="entry name" value="SLR0241 PROTEIN"/>
    <property type="match status" value="1"/>
</dbReference>
<accession>A0ABS6E5J0</accession>
<dbReference type="InterPro" id="IPR052173">
    <property type="entry name" value="Beta-lactam_resp_regulator"/>
</dbReference>
<feature type="transmembrane region" description="Helical" evidence="1">
    <location>
        <begin position="340"/>
        <end position="360"/>
    </location>
</feature>
<name>A0ABS6E5J0_9FIRM</name>
<feature type="transmembrane region" description="Helical" evidence="1">
    <location>
        <begin position="40"/>
        <end position="57"/>
    </location>
</feature>
<proteinExistence type="predicted"/>
<evidence type="ECO:0000313" key="3">
    <source>
        <dbReference type="EMBL" id="MBU5438101.1"/>
    </source>
</evidence>
<dbReference type="Pfam" id="PF05569">
    <property type="entry name" value="Peptidase_M56"/>
    <property type="match status" value="1"/>
</dbReference>
<dbReference type="Proteomes" id="UP000749471">
    <property type="component" value="Unassembled WGS sequence"/>
</dbReference>
<feature type="transmembrane region" description="Helical" evidence="1">
    <location>
        <begin position="142"/>
        <end position="162"/>
    </location>
</feature>
<dbReference type="InterPro" id="IPR008756">
    <property type="entry name" value="Peptidase_M56"/>
</dbReference>
<keyword evidence="1" id="KW-1133">Transmembrane helix</keyword>
<organism evidence="3 4">
    <name type="scientific">Tissierella simiarum</name>
    <dbReference type="NCBI Taxonomy" id="2841534"/>
    <lineage>
        <taxon>Bacteria</taxon>
        <taxon>Bacillati</taxon>
        <taxon>Bacillota</taxon>
        <taxon>Tissierellia</taxon>
        <taxon>Tissierellales</taxon>
        <taxon>Tissierellaceae</taxon>
        <taxon>Tissierella</taxon>
    </lineage>
</organism>
<sequence length="752" mass="87878">MTILEKTFLWVLYSSLTASVITLLVLFIKKLFNNKLSPRLHHALWFLVLIRLLLPFVPESNLSLFNLFINNHKSLTISNPLEPIYLNEEQTDDNTSELDDTKQNKVNQNIYFKENPSKHKNQPLSSGKESNMLQQIIKVCSYIWLIGFLSTCTCILLILLRFKKKAVFFKKSNLPRAINALNICKENLNIDRNIPIYYGNTFKTPFIYGLLNPKIYLPQNILDTIDDNQLLHICLHELAHYKRRDLFYNLLGITAIIIHWFNPIVWIAMKKMKTDRELACDNYVLEILGENESIPYGMTIIKLSQIILDKYSKKTLFTHFYENKNQIERRITMIKMFKKGSYRASIVAVALLVVLGTTTLTNAKGLEGKINTEKVSPQSIIENEDKEFTLDNPSKSFNNLDRAKDFVDFKFKVPDFIPSGYELYDIDLDKDDTLRIDFWTNIQYKEHHFNFIVSKKDIIQEMKEITKDKESSANIYRIKSNSTIKEEPMHIGNIKGNSIAIDWKNNNSSIKNLHTISTTDKYFVWKDNDIWYSIQYYDSGVLFDSSSYVNEISKDNIQKIISSIKYPDDTKNVKYVSKAFKNSLYIYDNKDLKESEKILDFKPKFPLSLPEGFYPTYSMVSDFAYSEGSNHSEQSICMETRFSLKDAEPFTGKIDFSQTKNRFFYDILAEKGYFETKDRSTKEMKKIEVDELMINNIKVLTYKDELDTYIGKVKYTSYTWMENGVVYEAEFTSDIKNKEEIVKALMMFPTKL</sequence>
<keyword evidence="4" id="KW-1185">Reference proteome</keyword>
<reference evidence="3 4" key="1">
    <citation type="submission" date="2021-06" db="EMBL/GenBank/DDBJ databases">
        <authorList>
            <person name="Sun Q."/>
            <person name="Li D."/>
        </authorList>
    </citation>
    <scope>NUCLEOTIDE SEQUENCE [LARGE SCALE GENOMIC DNA]</scope>
    <source>
        <strain evidence="3 4">MSJ-40</strain>
    </source>
</reference>
<gene>
    <name evidence="3" type="ORF">KQI42_08785</name>
</gene>
<comment type="caution">
    <text evidence="3">The sequence shown here is derived from an EMBL/GenBank/DDBJ whole genome shotgun (WGS) entry which is preliminary data.</text>
</comment>
<dbReference type="PANTHER" id="PTHR34978">
    <property type="entry name" value="POSSIBLE SENSOR-TRANSDUCER PROTEIN BLAR"/>
    <property type="match status" value="1"/>
</dbReference>
<evidence type="ECO:0000313" key="4">
    <source>
        <dbReference type="Proteomes" id="UP000749471"/>
    </source>
</evidence>
<feature type="transmembrane region" description="Helical" evidence="1">
    <location>
        <begin position="246"/>
        <end position="268"/>
    </location>
</feature>
<protein>
    <submittedName>
        <fullName evidence="3">M56 family metallopeptidase</fullName>
    </submittedName>
</protein>
<dbReference type="RefSeq" id="WP_216518909.1">
    <property type="nucleotide sequence ID" value="NZ_JAHLPM010000006.1"/>
</dbReference>
<evidence type="ECO:0000256" key="1">
    <source>
        <dbReference type="SAM" id="Phobius"/>
    </source>
</evidence>
<feature type="domain" description="Peptidase M56" evidence="2">
    <location>
        <begin position="11"/>
        <end position="334"/>
    </location>
</feature>
<feature type="transmembrane region" description="Helical" evidence="1">
    <location>
        <begin position="7"/>
        <end position="28"/>
    </location>
</feature>